<reference evidence="3" key="2">
    <citation type="submission" date="2020-07" db="EMBL/GenBank/DDBJ databases">
        <authorList>
            <person name="Pettersson B.M.F."/>
            <person name="Behra P.R.K."/>
            <person name="Ramesh M."/>
            <person name="Das S."/>
            <person name="Dasgupta S."/>
            <person name="Kirsebom L.A."/>
        </authorList>
    </citation>
    <scope>NUCLEOTIDE SEQUENCE</scope>
    <source>
        <strain evidence="3">DSM 44203</strain>
    </source>
</reference>
<reference evidence="3" key="3">
    <citation type="journal article" date="2022" name="BMC Genomics">
        <title>Comparative genome analysis of mycobacteria focusing on tRNA and non-coding RNA.</title>
        <authorList>
            <person name="Behra P.R.K."/>
            <person name="Pettersson B.M.F."/>
            <person name="Ramesh M."/>
            <person name="Das S."/>
            <person name="Dasgupta S."/>
            <person name="Kirsebom L.A."/>
        </authorList>
    </citation>
    <scope>NUCLEOTIDE SEQUENCE</scope>
    <source>
        <strain evidence="3">DSM 44203</strain>
    </source>
</reference>
<dbReference type="AlphaFoldDB" id="A0AAW5SCR5"/>
<evidence type="ECO:0000313" key="3">
    <source>
        <dbReference type="EMBL" id="MCV7021895.1"/>
    </source>
</evidence>
<reference evidence="2 4" key="1">
    <citation type="journal article" date="2016" name="Genome Announc.">
        <title>Draft Genome Sequences of Five Rapidly Growing Mycobacterium Species, M. thermoresistibile, M. fortuitum subsp. acetamidolyticum, M. canariasense, M. brisbanense, and M. novocastrense.</title>
        <authorList>
            <person name="Katahira K."/>
            <person name="Ogura Y."/>
            <person name="Gotoh Y."/>
            <person name="Hayashi T."/>
        </authorList>
    </citation>
    <scope>NUCLEOTIDE SEQUENCE [LARGE SCALE GENOMIC DNA]</scope>
    <source>
        <strain evidence="2 4">JCM18114</strain>
    </source>
</reference>
<evidence type="ECO:0000313" key="5">
    <source>
        <dbReference type="Proteomes" id="UP001207528"/>
    </source>
</evidence>
<gene>
    <name evidence="3" type="ORF">H7I77_00815</name>
    <name evidence="2" type="ORF">RMCN_0476</name>
</gene>
<evidence type="ECO:0008006" key="6">
    <source>
        <dbReference type="Google" id="ProtNLM"/>
    </source>
</evidence>
<sequence length="82" mass="8384">MRRNSITAAIAAGAVAVGALITTTAPAAHAEKLSDQTIKSECKAAGGTYNKKGTVSTCGYKDASGKLNIDYYSGGHYVTTLT</sequence>
<evidence type="ECO:0000256" key="1">
    <source>
        <dbReference type="SAM" id="SignalP"/>
    </source>
</evidence>
<proteinExistence type="predicted"/>
<dbReference type="Proteomes" id="UP000069773">
    <property type="component" value="Unassembled WGS sequence"/>
</dbReference>
<evidence type="ECO:0000313" key="4">
    <source>
        <dbReference type="Proteomes" id="UP000069773"/>
    </source>
</evidence>
<dbReference type="RefSeq" id="WP_064411858.1">
    <property type="nucleotide sequence ID" value="NZ_BCTA01000004.1"/>
</dbReference>
<comment type="caution">
    <text evidence="3">The sequence shown here is derived from an EMBL/GenBank/DDBJ whole genome shotgun (WGS) entry which is preliminary data.</text>
</comment>
<organism evidence="3 5">
    <name type="scientific">Mycolicibacterium novocastrense</name>
    <name type="common">Mycobacterium novocastrense</name>
    <dbReference type="NCBI Taxonomy" id="59813"/>
    <lineage>
        <taxon>Bacteria</taxon>
        <taxon>Bacillati</taxon>
        <taxon>Actinomycetota</taxon>
        <taxon>Actinomycetes</taxon>
        <taxon>Mycobacteriales</taxon>
        <taxon>Mycobacteriaceae</taxon>
        <taxon>Mycolicibacterium</taxon>
    </lineage>
</organism>
<accession>A0AAW5SCR5</accession>
<protein>
    <recommendedName>
        <fullName evidence="6">DUF333 domain-containing protein</fullName>
    </recommendedName>
</protein>
<name>A0AAW5SCR5_MYCNV</name>
<dbReference type="EMBL" id="JACKTI010000010">
    <property type="protein sequence ID" value="MCV7021895.1"/>
    <property type="molecule type" value="Genomic_DNA"/>
</dbReference>
<feature type="signal peptide" evidence="1">
    <location>
        <begin position="1"/>
        <end position="27"/>
    </location>
</feature>
<dbReference type="Proteomes" id="UP001207528">
    <property type="component" value="Unassembled WGS sequence"/>
</dbReference>
<feature type="chain" id="PRO_5043498868" description="DUF333 domain-containing protein" evidence="1">
    <location>
        <begin position="28"/>
        <end position="82"/>
    </location>
</feature>
<keyword evidence="4" id="KW-1185">Reference proteome</keyword>
<evidence type="ECO:0000313" key="2">
    <source>
        <dbReference type="EMBL" id="GAT07343.1"/>
    </source>
</evidence>
<dbReference type="EMBL" id="BCTA01000004">
    <property type="protein sequence ID" value="GAT07343.1"/>
    <property type="molecule type" value="Genomic_DNA"/>
</dbReference>
<keyword evidence="1" id="KW-0732">Signal</keyword>